<keyword evidence="6 9" id="KW-0067">ATP-binding</keyword>
<dbReference type="InterPro" id="IPR017871">
    <property type="entry name" value="ABC_transporter-like_CS"/>
</dbReference>
<dbReference type="Proteomes" id="UP000509782">
    <property type="component" value="Chromosome"/>
</dbReference>
<comment type="subcellular location">
    <subcellularLocation>
        <location evidence="1">Cell inner membrane</location>
        <topology evidence="1">Peripheral membrane protein</topology>
    </subcellularLocation>
</comment>
<keyword evidence="7" id="KW-0472">Membrane</keyword>
<dbReference type="PROSITE" id="PS50893">
    <property type="entry name" value="ABC_TRANSPORTER_2"/>
    <property type="match status" value="2"/>
</dbReference>
<dbReference type="SUPFAM" id="SSF52540">
    <property type="entry name" value="P-loop containing nucleoside triphosphate hydrolases"/>
    <property type="match status" value="2"/>
</dbReference>
<name>A0A3R9MSI9_ACHDE</name>
<dbReference type="InterPro" id="IPR003439">
    <property type="entry name" value="ABC_transporter-like_ATP-bd"/>
</dbReference>
<dbReference type="Proteomes" id="UP001446337">
    <property type="component" value="Chromosome"/>
</dbReference>
<comment type="similarity">
    <text evidence="2">Belongs to the ABC transporter superfamily.</text>
</comment>
<evidence type="ECO:0000313" key="11">
    <source>
        <dbReference type="Proteomes" id="UP000509782"/>
    </source>
</evidence>
<dbReference type="NCBIfam" id="NF007739">
    <property type="entry name" value="PRK10419.1"/>
    <property type="match status" value="2"/>
</dbReference>
<dbReference type="GO" id="GO:0005524">
    <property type="term" value="F:ATP binding"/>
    <property type="evidence" value="ECO:0007669"/>
    <property type="project" value="UniProtKB-KW"/>
</dbReference>
<dbReference type="SMART" id="SM00382">
    <property type="entry name" value="AAA"/>
    <property type="match status" value="2"/>
</dbReference>
<keyword evidence="5" id="KW-0547">Nucleotide-binding</keyword>
<dbReference type="GO" id="GO:0055085">
    <property type="term" value="P:transmembrane transport"/>
    <property type="evidence" value="ECO:0007669"/>
    <property type="project" value="UniProtKB-ARBA"/>
</dbReference>
<dbReference type="InterPro" id="IPR027417">
    <property type="entry name" value="P-loop_NTPase"/>
</dbReference>
<dbReference type="GO" id="GO:0005886">
    <property type="term" value="C:plasma membrane"/>
    <property type="evidence" value="ECO:0007669"/>
    <property type="project" value="UniProtKB-SubCell"/>
</dbReference>
<keyword evidence="12" id="KW-1185">Reference proteome</keyword>
<dbReference type="RefSeq" id="WP_062683413.1">
    <property type="nucleotide sequence ID" value="NZ_CADIJN010000023.1"/>
</dbReference>
<proteinExistence type="inferred from homology"/>
<evidence type="ECO:0000256" key="7">
    <source>
        <dbReference type="ARBA" id="ARBA00023136"/>
    </source>
</evidence>
<keyword evidence="3" id="KW-0813">Transport</keyword>
<feature type="domain" description="ABC transporter" evidence="8">
    <location>
        <begin position="275"/>
        <end position="523"/>
    </location>
</feature>
<evidence type="ECO:0000313" key="9">
    <source>
        <dbReference type="EMBL" id="QKQ49575.1"/>
    </source>
</evidence>
<dbReference type="EMBL" id="CP054569">
    <property type="protein sequence ID" value="QKQ49575.1"/>
    <property type="molecule type" value="Genomic_DNA"/>
</dbReference>
<dbReference type="InterPro" id="IPR013563">
    <property type="entry name" value="Oligopep_ABC_C"/>
</dbReference>
<protein>
    <submittedName>
        <fullName evidence="9">ABC transporter ATP-binding protein</fullName>
    </submittedName>
</protein>
<dbReference type="STRING" id="32002.BVK87_12865"/>
<dbReference type="GO" id="GO:0015833">
    <property type="term" value="P:peptide transport"/>
    <property type="evidence" value="ECO:0007669"/>
    <property type="project" value="InterPro"/>
</dbReference>
<evidence type="ECO:0000256" key="1">
    <source>
        <dbReference type="ARBA" id="ARBA00004417"/>
    </source>
</evidence>
<gene>
    <name evidence="10" type="ORF">AAIK43_31965</name>
    <name evidence="9" type="ORF">FOC81_23815</name>
</gene>
<keyword evidence="4" id="KW-1003">Cell membrane</keyword>
<dbReference type="InterPro" id="IPR003593">
    <property type="entry name" value="AAA+_ATPase"/>
</dbReference>
<organism evidence="9 11">
    <name type="scientific">Achromobacter denitrificans</name>
    <name type="common">Alcaligenes denitrificans</name>
    <dbReference type="NCBI Taxonomy" id="32002"/>
    <lineage>
        <taxon>Bacteria</taxon>
        <taxon>Pseudomonadati</taxon>
        <taxon>Pseudomonadota</taxon>
        <taxon>Betaproteobacteria</taxon>
        <taxon>Burkholderiales</taxon>
        <taxon>Alcaligenaceae</taxon>
        <taxon>Achromobacter</taxon>
    </lineage>
</organism>
<evidence type="ECO:0000256" key="4">
    <source>
        <dbReference type="ARBA" id="ARBA00022475"/>
    </source>
</evidence>
<dbReference type="EMBL" id="CP154792">
    <property type="protein sequence ID" value="XAN15942.1"/>
    <property type="molecule type" value="Genomic_DNA"/>
</dbReference>
<dbReference type="Pfam" id="PF08352">
    <property type="entry name" value="oligo_HPY"/>
    <property type="match status" value="2"/>
</dbReference>
<accession>A0A3R9MSI9</accession>
<evidence type="ECO:0000256" key="5">
    <source>
        <dbReference type="ARBA" id="ARBA00022741"/>
    </source>
</evidence>
<dbReference type="GeneID" id="92848640"/>
<dbReference type="NCBIfam" id="NF008453">
    <property type="entry name" value="PRK11308.1"/>
    <property type="match status" value="2"/>
</dbReference>
<sequence>MTPLLQIENLSISLPAGGDRKLAVDDVSLTLNPHEIVCVVGESGSGKSTLAHAVLGLLPRGLRIAGGAIRLGELQLAGMSLGELRKVRGKRIAMVFQEPLSALNPLMRCGRQIGEMLRTHGMRDAAKVEARVAELLTSVGLPDHARIADSYPYQLSGGQRQRVMIAMALALEPDILIADEPTTALDVTTQAQILALIKEIQQRKGLAVLFITHDFGVVSEIADRIVVMQGGKVVESGAARQVLHEPQAAYTQSLLAAVPSFRPPPAIASQPDPLLTIKDLRKTYLRKGKWFGPAQRFPAVKGVSFDIRRGETVGLVGESGSGKSTIGRMLAGLVSADGGEMRLRGADLLAEGAFADPARRRSVQMIFQDPYGSLNPRHTVARILTGGMRRHGMSAAAAMDRARELMRLVKLDPSALDRYPHEFSGGQRQRLGFARAIAVTPELIVADEPVSALDVSVQDQVLAMLRQLKQELRLSMLFITHDLRVASQLCDRVIVLKHGEIVEQGPTAQVLENPRHEYTRELIAAVPGRSWK</sequence>
<dbReference type="PANTHER" id="PTHR43297:SF2">
    <property type="entry name" value="DIPEPTIDE TRANSPORT ATP-BINDING PROTEIN DPPD"/>
    <property type="match status" value="1"/>
</dbReference>
<dbReference type="Pfam" id="PF00005">
    <property type="entry name" value="ABC_tran"/>
    <property type="match status" value="2"/>
</dbReference>
<dbReference type="OrthoDB" id="9802772at2"/>
<dbReference type="Gene3D" id="3.40.50.300">
    <property type="entry name" value="P-loop containing nucleotide triphosphate hydrolases"/>
    <property type="match status" value="2"/>
</dbReference>
<dbReference type="PANTHER" id="PTHR43297">
    <property type="entry name" value="OLIGOPEPTIDE TRANSPORT ATP-BINDING PROTEIN APPD"/>
    <property type="match status" value="1"/>
</dbReference>
<evidence type="ECO:0000256" key="2">
    <source>
        <dbReference type="ARBA" id="ARBA00005417"/>
    </source>
</evidence>
<dbReference type="GO" id="GO:0016887">
    <property type="term" value="F:ATP hydrolysis activity"/>
    <property type="evidence" value="ECO:0007669"/>
    <property type="project" value="InterPro"/>
</dbReference>
<evidence type="ECO:0000256" key="6">
    <source>
        <dbReference type="ARBA" id="ARBA00022840"/>
    </source>
</evidence>
<dbReference type="PROSITE" id="PS00211">
    <property type="entry name" value="ABC_TRANSPORTER_1"/>
    <property type="match status" value="2"/>
</dbReference>
<dbReference type="AlphaFoldDB" id="A0A3R9MSI9"/>
<evidence type="ECO:0000259" key="8">
    <source>
        <dbReference type="PROSITE" id="PS50893"/>
    </source>
</evidence>
<dbReference type="FunFam" id="3.40.50.300:FF:000016">
    <property type="entry name" value="Oligopeptide ABC transporter ATP-binding component"/>
    <property type="match status" value="1"/>
</dbReference>
<dbReference type="InterPro" id="IPR050388">
    <property type="entry name" value="ABC_Ni/Peptide_Import"/>
</dbReference>
<feature type="domain" description="ABC transporter" evidence="8">
    <location>
        <begin position="5"/>
        <end position="255"/>
    </location>
</feature>
<evidence type="ECO:0000313" key="12">
    <source>
        <dbReference type="Proteomes" id="UP001446337"/>
    </source>
</evidence>
<evidence type="ECO:0000256" key="3">
    <source>
        <dbReference type="ARBA" id="ARBA00022448"/>
    </source>
</evidence>
<reference evidence="10 12" key="2">
    <citation type="submission" date="2024-05" db="EMBL/GenBank/DDBJ databases">
        <title>Achromobacter denitrificans. BP1, complete genome.</title>
        <authorList>
            <person name="Zhang B."/>
        </authorList>
    </citation>
    <scope>NUCLEOTIDE SEQUENCE [LARGE SCALE GENOMIC DNA]</scope>
    <source>
        <strain evidence="10 12">BP1</strain>
    </source>
</reference>
<dbReference type="CDD" id="cd03257">
    <property type="entry name" value="ABC_NikE_OppD_transporters"/>
    <property type="match status" value="2"/>
</dbReference>
<evidence type="ECO:0000313" key="10">
    <source>
        <dbReference type="EMBL" id="XAN15942.1"/>
    </source>
</evidence>
<reference evidence="9 11" key="1">
    <citation type="submission" date="2020-05" db="EMBL/GenBank/DDBJ databases">
        <title>FDA dAtabase for Regulatory Grade micrObial Sequences (FDA-ARGOS): Supporting development and validation of Infectious Disease Dx tests.</title>
        <authorList>
            <person name="Sproer C."/>
            <person name="Gronow S."/>
            <person name="Severitt S."/>
            <person name="Schroder I."/>
            <person name="Tallon L."/>
            <person name="Sadzewicz L."/>
            <person name="Zhao X."/>
            <person name="Vavikolanu K."/>
            <person name="Mehta A."/>
            <person name="Aluvathingal J."/>
            <person name="Nadendla S."/>
            <person name="Myers T."/>
            <person name="Yan Y."/>
            <person name="Sichtig H."/>
        </authorList>
    </citation>
    <scope>NUCLEOTIDE SEQUENCE [LARGE SCALE GENOMIC DNA]</scope>
    <source>
        <strain evidence="9 11">FDAARGOS_787</strain>
    </source>
</reference>